<gene>
    <name evidence="2" type="ORF">KGM_211972</name>
</gene>
<dbReference type="KEGG" id="dpl:KGM_211972"/>
<reference evidence="2 3" key="1">
    <citation type="journal article" date="2011" name="Cell">
        <title>The monarch butterfly genome yields insights into long-distance migration.</title>
        <authorList>
            <person name="Zhan S."/>
            <person name="Merlin C."/>
            <person name="Boore J.L."/>
            <person name="Reppert S.M."/>
        </authorList>
    </citation>
    <scope>NUCLEOTIDE SEQUENCE [LARGE SCALE GENOMIC DNA]</scope>
    <source>
        <strain evidence="2">F-2</strain>
    </source>
</reference>
<keyword evidence="3" id="KW-1185">Reference proteome</keyword>
<dbReference type="EMBL" id="AGBW02013857">
    <property type="protein sequence ID" value="OWR42635.1"/>
    <property type="molecule type" value="Genomic_DNA"/>
</dbReference>
<sequence length="106" mass="11874">MSVSRCNVEECGNSSHQRHGGDLSQAVIDDARSFPFSKWNLLRLVTLMALIYVAGSETSSPHVLHLENREICLTGMIHIVRKQLEGRAATITTRPRHGRYPTPDAY</sequence>
<evidence type="ECO:0000313" key="2">
    <source>
        <dbReference type="EMBL" id="OWR42635.1"/>
    </source>
</evidence>
<dbReference type="AlphaFoldDB" id="A0A212EMC0"/>
<evidence type="ECO:0000256" key="1">
    <source>
        <dbReference type="SAM" id="MobiDB-lite"/>
    </source>
</evidence>
<evidence type="ECO:0000313" key="3">
    <source>
        <dbReference type="Proteomes" id="UP000007151"/>
    </source>
</evidence>
<dbReference type="Proteomes" id="UP000007151">
    <property type="component" value="Unassembled WGS sequence"/>
</dbReference>
<protein>
    <submittedName>
        <fullName evidence="2">Uncharacterized protein</fullName>
    </submittedName>
</protein>
<proteinExistence type="predicted"/>
<accession>A0A212EMC0</accession>
<dbReference type="InParanoid" id="A0A212EMC0"/>
<name>A0A212EMC0_DANPL</name>
<feature type="region of interest" description="Disordered" evidence="1">
    <location>
        <begin position="1"/>
        <end position="21"/>
    </location>
</feature>
<organism evidence="2 3">
    <name type="scientific">Danaus plexippus plexippus</name>
    <dbReference type="NCBI Taxonomy" id="278856"/>
    <lineage>
        <taxon>Eukaryota</taxon>
        <taxon>Metazoa</taxon>
        <taxon>Ecdysozoa</taxon>
        <taxon>Arthropoda</taxon>
        <taxon>Hexapoda</taxon>
        <taxon>Insecta</taxon>
        <taxon>Pterygota</taxon>
        <taxon>Neoptera</taxon>
        <taxon>Endopterygota</taxon>
        <taxon>Lepidoptera</taxon>
        <taxon>Glossata</taxon>
        <taxon>Ditrysia</taxon>
        <taxon>Papilionoidea</taxon>
        <taxon>Nymphalidae</taxon>
        <taxon>Danainae</taxon>
        <taxon>Danaini</taxon>
        <taxon>Danaina</taxon>
        <taxon>Danaus</taxon>
        <taxon>Danaus</taxon>
    </lineage>
</organism>
<comment type="caution">
    <text evidence="2">The sequence shown here is derived from an EMBL/GenBank/DDBJ whole genome shotgun (WGS) entry which is preliminary data.</text>
</comment>